<dbReference type="AlphaFoldDB" id="A0A9P5YET6"/>
<accession>A0A9P5YET6</accession>
<gene>
    <name evidence="1" type="ORF">BDZ94DRAFT_1251118</name>
</gene>
<feature type="non-terminal residue" evidence="1">
    <location>
        <position position="52"/>
    </location>
</feature>
<feature type="non-terminal residue" evidence="1">
    <location>
        <position position="1"/>
    </location>
</feature>
<sequence>TPNSYKEIGPQAFQIGNIVEIQVLFVVVPLKDEKVKMITVLQSIMLLEAQSK</sequence>
<protein>
    <submittedName>
        <fullName evidence="1">Uncharacterized protein</fullName>
    </submittedName>
</protein>
<comment type="caution">
    <text evidence="1">The sequence shown here is derived from an EMBL/GenBank/DDBJ whole genome shotgun (WGS) entry which is preliminary data.</text>
</comment>
<name>A0A9P5YET6_9AGAR</name>
<evidence type="ECO:0000313" key="2">
    <source>
        <dbReference type="Proteomes" id="UP000807353"/>
    </source>
</evidence>
<evidence type="ECO:0000313" key="1">
    <source>
        <dbReference type="EMBL" id="KAF9466516.1"/>
    </source>
</evidence>
<dbReference type="Proteomes" id="UP000807353">
    <property type="component" value="Unassembled WGS sequence"/>
</dbReference>
<reference evidence="1" key="1">
    <citation type="submission" date="2020-11" db="EMBL/GenBank/DDBJ databases">
        <authorList>
            <consortium name="DOE Joint Genome Institute"/>
            <person name="Ahrendt S."/>
            <person name="Riley R."/>
            <person name="Andreopoulos W."/>
            <person name="Labutti K."/>
            <person name="Pangilinan J."/>
            <person name="Ruiz-Duenas F.J."/>
            <person name="Barrasa J.M."/>
            <person name="Sanchez-Garcia M."/>
            <person name="Camarero S."/>
            <person name="Miyauchi S."/>
            <person name="Serrano A."/>
            <person name="Linde D."/>
            <person name="Babiker R."/>
            <person name="Drula E."/>
            <person name="Ayuso-Fernandez I."/>
            <person name="Pacheco R."/>
            <person name="Padilla G."/>
            <person name="Ferreira P."/>
            <person name="Barriuso J."/>
            <person name="Kellner H."/>
            <person name="Castanera R."/>
            <person name="Alfaro M."/>
            <person name="Ramirez L."/>
            <person name="Pisabarro A.G."/>
            <person name="Kuo A."/>
            <person name="Tritt A."/>
            <person name="Lipzen A."/>
            <person name="He G."/>
            <person name="Yan M."/>
            <person name="Ng V."/>
            <person name="Cullen D."/>
            <person name="Martin F."/>
            <person name="Rosso M.-N."/>
            <person name="Henrissat B."/>
            <person name="Hibbett D."/>
            <person name="Martinez A.T."/>
            <person name="Grigoriev I.V."/>
        </authorList>
    </citation>
    <scope>NUCLEOTIDE SEQUENCE</scope>
    <source>
        <strain evidence="1">CBS 247.69</strain>
    </source>
</reference>
<proteinExistence type="predicted"/>
<dbReference type="EMBL" id="MU150241">
    <property type="protein sequence ID" value="KAF9466516.1"/>
    <property type="molecule type" value="Genomic_DNA"/>
</dbReference>
<organism evidence="1 2">
    <name type="scientific">Collybia nuda</name>
    <dbReference type="NCBI Taxonomy" id="64659"/>
    <lineage>
        <taxon>Eukaryota</taxon>
        <taxon>Fungi</taxon>
        <taxon>Dikarya</taxon>
        <taxon>Basidiomycota</taxon>
        <taxon>Agaricomycotina</taxon>
        <taxon>Agaricomycetes</taxon>
        <taxon>Agaricomycetidae</taxon>
        <taxon>Agaricales</taxon>
        <taxon>Tricholomatineae</taxon>
        <taxon>Clitocybaceae</taxon>
        <taxon>Collybia</taxon>
    </lineage>
</organism>
<keyword evidence="2" id="KW-1185">Reference proteome</keyword>